<name>A0AAN9QDF1_CANGL</name>
<organism evidence="2 3">
    <name type="scientific">Canavalia gladiata</name>
    <name type="common">Sword bean</name>
    <name type="synonym">Dolichos gladiatus</name>
    <dbReference type="NCBI Taxonomy" id="3824"/>
    <lineage>
        <taxon>Eukaryota</taxon>
        <taxon>Viridiplantae</taxon>
        <taxon>Streptophyta</taxon>
        <taxon>Embryophyta</taxon>
        <taxon>Tracheophyta</taxon>
        <taxon>Spermatophyta</taxon>
        <taxon>Magnoliopsida</taxon>
        <taxon>eudicotyledons</taxon>
        <taxon>Gunneridae</taxon>
        <taxon>Pentapetalae</taxon>
        <taxon>rosids</taxon>
        <taxon>fabids</taxon>
        <taxon>Fabales</taxon>
        <taxon>Fabaceae</taxon>
        <taxon>Papilionoideae</taxon>
        <taxon>50 kb inversion clade</taxon>
        <taxon>NPAAA clade</taxon>
        <taxon>indigoferoid/millettioid clade</taxon>
        <taxon>Phaseoleae</taxon>
        <taxon>Canavalia</taxon>
    </lineage>
</organism>
<sequence>MALPSQPKYMAMYKYFAIFLSLVACHDSLSSVKVKDGVSSFEDLGDKAMSVATISAVASPRQVKRSTINFEGDAEAFRPTTPGHSPGIRHSINN</sequence>
<dbReference type="EMBL" id="JAYMYQ010000005">
    <property type="protein sequence ID" value="KAK7331097.1"/>
    <property type="molecule type" value="Genomic_DNA"/>
</dbReference>
<dbReference type="AlphaFoldDB" id="A0AAN9QDF1"/>
<keyword evidence="3" id="KW-1185">Reference proteome</keyword>
<feature type="region of interest" description="Disordered" evidence="1">
    <location>
        <begin position="69"/>
        <end position="94"/>
    </location>
</feature>
<comment type="caution">
    <text evidence="2">The sequence shown here is derived from an EMBL/GenBank/DDBJ whole genome shotgun (WGS) entry which is preliminary data.</text>
</comment>
<accession>A0AAN9QDF1</accession>
<gene>
    <name evidence="2" type="ORF">VNO77_25311</name>
</gene>
<protein>
    <submittedName>
        <fullName evidence="2">Uncharacterized protein</fullName>
    </submittedName>
</protein>
<proteinExistence type="predicted"/>
<reference evidence="2 3" key="1">
    <citation type="submission" date="2024-01" db="EMBL/GenBank/DDBJ databases">
        <title>The genomes of 5 underutilized Papilionoideae crops provide insights into root nodulation and disease resistanc.</title>
        <authorList>
            <person name="Jiang F."/>
        </authorList>
    </citation>
    <scope>NUCLEOTIDE SEQUENCE [LARGE SCALE GENOMIC DNA]</scope>
    <source>
        <strain evidence="2">LVBAO_FW01</strain>
        <tissue evidence="2">Leaves</tissue>
    </source>
</reference>
<dbReference type="Proteomes" id="UP001367508">
    <property type="component" value="Unassembled WGS sequence"/>
</dbReference>
<evidence type="ECO:0000313" key="2">
    <source>
        <dbReference type="EMBL" id="KAK7331097.1"/>
    </source>
</evidence>
<evidence type="ECO:0000256" key="1">
    <source>
        <dbReference type="SAM" id="MobiDB-lite"/>
    </source>
</evidence>
<evidence type="ECO:0000313" key="3">
    <source>
        <dbReference type="Proteomes" id="UP001367508"/>
    </source>
</evidence>